<feature type="region of interest" description="Disordered" evidence="1">
    <location>
        <begin position="775"/>
        <end position="833"/>
    </location>
</feature>
<evidence type="ECO:0000256" key="1">
    <source>
        <dbReference type="SAM" id="MobiDB-lite"/>
    </source>
</evidence>
<reference evidence="3" key="1">
    <citation type="submission" date="2023-02" db="EMBL/GenBank/DDBJ databases">
        <title>Mating type loci evolution in Malassezia.</title>
        <authorList>
            <person name="Coelho M.A."/>
        </authorList>
    </citation>
    <scope>NUCLEOTIDE SEQUENCE</scope>
    <source>
        <strain evidence="3">CBS 14136</strain>
    </source>
</reference>
<protein>
    <recommendedName>
        <fullName evidence="2">Pre-rRNA-processing protein RIX1 N-terminal domain-containing protein</fullName>
    </recommendedName>
</protein>
<dbReference type="InterPro" id="IPR012583">
    <property type="entry name" value="RIX1_N"/>
</dbReference>
<dbReference type="Pfam" id="PF08167">
    <property type="entry name" value="RIX1"/>
    <property type="match status" value="1"/>
</dbReference>
<evidence type="ECO:0000313" key="4">
    <source>
        <dbReference type="Proteomes" id="UP001214628"/>
    </source>
</evidence>
<sequence>MASFGSVLDALEERCSPREARRRVFEAEADCALAKLDDADHKKLQRRLQALISTSARAQNFAQAWLKASEVVSVYYAQAGWLVAEDLGELWIQQLLLHGEYALSQSQVLPALLPVLKVSMDRMAGHEARARPEYYRVVVSPNLPKLANLVVSLLDLCGTRDLTFVTLLTLTTSHIQQHPNLYRPHISRLHSVCVRVLFQPYTSDSDAPLVNTPDALTKAAAELLSVLHLTGASSVTSHGKVSQAQLWLAPVLEMIDATTAAANGTAPSLPQSISSSALGWRLDNPDYTVRIAASLSRLQCILGDELHRGVLAYYLTTSTSKHVPVPLARLLGLARSLIRIQSGKQSNAPLDQLELERLAFPHVRRAGLRLFALITALFQQACWPFILEDSSILDDICSLSETSYALSLDRLLAIRCLAVCLTRGEVMEQHFGGAGLVLDPASALVQRISRIAVQACSELVVTNEYNEEHISKRTRFESDAITVSSRGVQSRILTKEPRAAQLAEAGITLFRAVFDVLAGSAMPGSRDIVRTGVLVILGISEALVDGRLLDSKRSELLSLASTALRMLSALVLHNSGALMAYVLLRIRLLLERGSLSTVPLLRSICLDSLATTLPLLRPRAPPLFDSVDSSALEAKESDVVPIPQPGYDMDQRGASAMCEAQLLVNGGEDEVPKSHQASSRDIDQINSNAALANGDIDVSIRGGKTEQVSESRSLPVDNATRIAQESHSGLQPISGGEDGATYDLNVNRSLLQSEDIAHQFDLEQASGPVAAQKTSLAAKQNDFSLSDPPKSMDDNADDGNQAAVSKSSLDLRSYPNADSDSDSMPELHLGSDD</sequence>
<organism evidence="3 4">
    <name type="scientific">Malassezia psittaci</name>
    <dbReference type="NCBI Taxonomy" id="1821823"/>
    <lineage>
        <taxon>Eukaryota</taxon>
        <taxon>Fungi</taxon>
        <taxon>Dikarya</taxon>
        <taxon>Basidiomycota</taxon>
        <taxon>Ustilaginomycotina</taxon>
        <taxon>Malasseziomycetes</taxon>
        <taxon>Malasseziales</taxon>
        <taxon>Malasseziaceae</taxon>
        <taxon>Malassezia</taxon>
    </lineage>
</organism>
<evidence type="ECO:0000313" key="3">
    <source>
        <dbReference type="EMBL" id="WFD41779.1"/>
    </source>
</evidence>
<feature type="compositionally biased region" description="Polar residues" evidence="1">
    <location>
        <begin position="775"/>
        <end position="784"/>
    </location>
</feature>
<accession>A0AAF0F828</accession>
<proteinExistence type="predicted"/>
<feature type="domain" description="Pre-rRNA-processing protein RIX1 N-terminal" evidence="2">
    <location>
        <begin position="38"/>
        <end position="203"/>
    </location>
</feature>
<dbReference type="Proteomes" id="UP001214628">
    <property type="component" value="Chromosome 1"/>
</dbReference>
<dbReference type="AlphaFoldDB" id="A0AAF0F828"/>
<evidence type="ECO:0000259" key="2">
    <source>
        <dbReference type="Pfam" id="PF08167"/>
    </source>
</evidence>
<name>A0AAF0F828_9BASI</name>
<gene>
    <name evidence="3" type="ORF">MPSI1_000415</name>
</gene>
<dbReference type="EMBL" id="CP118375">
    <property type="protein sequence ID" value="WFD41779.1"/>
    <property type="molecule type" value="Genomic_DNA"/>
</dbReference>
<keyword evidence="4" id="KW-1185">Reference proteome</keyword>